<dbReference type="InterPro" id="IPR025738">
    <property type="entry name" value="BatD"/>
</dbReference>
<evidence type="ECO:0000256" key="3">
    <source>
        <dbReference type="SAM" id="SignalP"/>
    </source>
</evidence>
<feature type="signal peptide" evidence="3">
    <location>
        <begin position="1"/>
        <end position="24"/>
    </location>
</feature>
<accession>A0A4Z1CB92</accession>
<keyword evidence="2" id="KW-0472">Membrane</keyword>
<evidence type="ECO:0000256" key="1">
    <source>
        <dbReference type="SAM" id="MobiDB-lite"/>
    </source>
</evidence>
<feature type="transmembrane region" description="Helical" evidence="2">
    <location>
        <begin position="430"/>
        <end position="452"/>
    </location>
</feature>
<dbReference type="EMBL" id="SRPF01000001">
    <property type="protein sequence ID" value="TGN41266.1"/>
    <property type="molecule type" value="Genomic_DNA"/>
</dbReference>
<comment type="caution">
    <text evidence="5">The sequence shown here is derived from an EMBL/GenBank/DDBJ whole genome shotgun (WGS) entry which is preliminary data.</text>
</comment>
<dbReference type="PANTHER" id="PTHR40940:SF1">
    <property type="entry name" value="PROTEIN BATD"/>
    <property type="match status" value="1"/>
</dbReference>
<reference evidence="5 6" key="1">
    <citation type="submission" date="2019-04" db="EMBL/GenBank/DDBJ databases">
        <authorList>
            <person name="Park S."/>
            <person name="Yoon J.-H."/>
        </authorList>
    </citation>
    <scope>NUCLEOTIDE SEQUENCE [LARGE SCALE GENOMIC DNA]</scope>
    <source>
        <strain evidence="5 6">HJM-18</strain>
    </source>
</reference>
<protein>
    <submittedName>
        <fullName evidence="5">Protein BatD</fullName>
    </submittedName>
</protein>
<dbReference type="InterPro" id="IPR057699">
    <property type="entry name" value="DUF7939"/>
</dbReference>
<feature type="chain" id="PRO_5021242195" evidence="3">
    <location>
        <begin position="25"/>
        <end position="584"/>
    </location>
</feature>
<feature type="domain" description="DUF7939" evidence="4">
    <location>
        <begin position="487"/>
        <end position="558"/>
    </location>
</feature>
<keyword evidence="2" id="KW-1133">Transmembrane helix</keyword>
<evidence type="ECO:0000313" key="6">
    <source>
        <dbReference type="Proteomes" id="UP000298325"/>
    </source>
</evidence>
<dbReference type="AlphaFoldDB" id="A0A4Z1CB92"/>
<dbReference type="RefSeq" id="WP_135801652.1">
    <property type="nucleotide sequence ID" value="NZ_SRPF01000001.1"/>
</dbReference>
<feature type="region of interest" description="Disordered" evidence="1">
    <location>
        <begin position="559"/>
        <end position="584"/>
    </location>
</feature>
<sequence length="584" mass="63939">MVNRLVFPLILIPLLWALVTPAAASETLSVEPDRKRLYAGEVLTLTVKGTMTIDINLDNLFDFDTSSLPQPDIEKVESDFDIVGQNQRYSIQTVNGEMVGEVTWVYQLAPKTQGQLTIPPLTFRDAQSDPVTIEVVEDTAPEQSGEPRDSFIELSADKDSVYVQEQMVLSVKLFFNGNLIRGELSEPSHPNAIIESLGKQTEYTRFRDGVRYRVVERRYGIFPQQAGELTLPAIRFEGQTRDSSGRLKFLRDSKQLFTVPVQDIPDSFTGDTWLPASDLTLSESGLPNDPTLEAGQNLSRSLSLVAEGLPAEALPPFTHDMPQGLRAYPENAERTTVPTESGLTAKLSQTTALVPVAGGDLTLPEIRIPWWDTDTDTQKFATLPARTLTVQGAPAPSPVSAGDGESPQLPASPEPEPASEETGTAPASTAIWQIVALILLAGWAVTGFGWWYSKRSSKRQDATLVSEDRSEKSLFSTLSESAKVGAPETPDHLIRWVQHSNPQHSVVSLGDAFQLLGDDRVEEEIRNLQARAYGQSSDSTSGWQGDRLVKALSECRQAMTARPAARSPLPSLYPKELSPDAGRS</sequence>
<keyword evidence="2" id="KW-0812">Transmembrane</keyword>
<evidence type="ECO:0000313" key="5">
    <source>
        <dbReference type="EMBL" id="TGN41266.1"/>
    </source>
</evidence>
<dbReference type="Proteomes" id="UP000298325">
    <property type="component" value="Unassembled WGS sequence"/>
</dbReference>
<evidence type="ECO:0000256" key="2">
    <source>
        <dbReference type="SAM" id="Phobius"/>
    </source>
</evidence>
<dbReference type="Pfam" id="PF25607">
    <property type="entry name" value="DUF7939"/>
    <property type="match status" value="1"/>
</dbReference>
<dbReference type="OrthoDB" id="5293418at2"/>
<feature type="region of interest" description="Disordered" evidence="1">
    <location>
        <begin position="385"/>
        <end position="425"/>
    </location>
</feature>
<gene>
    <name evidence="5" type="ORF">E5Q11_01550</name>
</gene>
<keyword evidence="3" id="KW-0732">Signal</keyword>
<proteinExistence type="predicted"/>
<name>A0A4Z1CB92_9GAMM</name>
<organism evidence="5 6">
    <name type="scientific">Marinobacter confluentis</name>
    <dbReference type="NCBI Taxonomy" id="1697557"/>
    <lineage>
        <taxon>Bacteria</taxon>
        <taxon>Pseudomonadati</taxon>
        <taxon>Pseudomonadota</taxon>
        <taxon>Gammaproteobacteria</taxon>
        <taxon>Pseudomonadales</taxon>
        <taxon>Marinobacteraceae</taxon>
        <taxon>Marinobacter</taxon>
    </lineage>
</organism>
<dbReference type="Pfam" id="PF13584">
    <property type="entry name" value="BatD"/>
    <property type="match status" value="1"/>
</dbReference>
<evidence type="ECO:0000259" key="4">
    <source>
        <dbReference type="Pfam" id="PF25607"/>
    </source>
</evidence>
<keyword evidence="6" id="KW-1185">Reference proteome</keyword>
<dbReference type="PANTHER" id="PTHR40940">
    <property type="entry name" value="PROTEIN BATD-RELATED"/>
    <property type="match status" value="1"/>
</dbReference>